<accession>A0A6B0TR71</accession>
<dbReference type="GO" id="GO:0006355">
    <property type="term" value="P:regulation of DNA-templated transcription"/>
    <property type="evidence" value="ECO:0007669"/>
    <property type="project" value="InterPro"/>
</dbReference>
<comment type="function">
    <text evidence="1">Required for activation of most nif operons, which are directly involved in nitrogen fixation.</text>
</comment>
<dbReference type="PROSITE" id="PS50110">
    <property type="entry name" value="RESPONSE_REGULATORY"/>
    <property type="match status" value="1"/>
</dbReference>
<dbReference type="PROSITE" id="PS50045">
    <property type="entry name" value="SIGMA54_INTERACT_4"/>
    <property type="match status" value="1"/>
</dbReference>
<name>A0A6B0TR71_9RHOB</name>
<dbReference type="Pfam" id="PF00158">
    <property type="entry name" value="Sigma54_activat"/>
    <property type="match status" value="1"/>
</dbReference>
<evidence type="ECO:0000256" key="8">
    <source>
        <dbReference type="ARBA" id="ARBA00023015"/>
    </source>
</evidence>
<keyword evidence="7" id="KW-0902">Two-component regulatory system</keyword>
<dbReference type="PROSITE" id="PS00676">
    <property type="entry name" value="SIGMA54_INTERACT_2"/>
    <property type="match status" value="1"/>
</dbReference>
<dbReference type="PRINTS" id="PR01590">
    <property type="entry name" value="HTHFIS"/>
</dbReference>
<dbReference type="SMART" id="SM00448">
    <property type="entry name" value="REC"/>
    <property type="match status" value="1"/>
</dbReference>
<dbReference type="InterPro" id="IPR009057">
    <property type="entry name" value="Homeodomain-like_sf"/>
</dbReference>
<dbReference type="InterPro" id="IPR001789">
    <property type="entry name" value="Sig_transdc_resp-reg_receiver"/>
</dbReference>
<sequence>MSMIRHAFVIDDDRAMRGALEDLLTSAGWKVTLFAGIDKAARALPSDPPDVILSDMRMPGGSGLDLLESLRDAPSAVPPVILISAHGDIPLAVEAMQAGAYSFLEKPFDPRRLLTVLDHAADQARLGRDNARLRARLARLGGLDRLLVGDSPTIRDLRREVLDLADAPLPVMVLGETGTGKDLVARALHDLSDRAAGPFIALNCAALPADHFEAGIFGRVGGDSPQQGAFARADGGTLFLDEVTACPIDLQPKLLRALDTQEVTPVGSDSPRRVDIRILSASNEALDRAVAENRLREDLMFRLNAVELHLPPLRERGDDIVLLFTRFMAEQAEVLGSDMPELTPEDIAAMLAHDWPGNVRELRNVAARTVLARRRAAVPVADILSPGGDLGDMPATLREAVAAFERQMIARALRAEGGRMDAVADALGIGRRTLNEKIVKLGLHKDELL</sequence>
<dbReference type="SMART" id="SM00382">
    <property type="entry name" value="AAA"/>
    <property type="match status" value="1"/>
</dbReference>
<dbReference type="RefSeq" id="WP_160851510.1">
    <property type="nucleotide sequence ID" value="NZ_WUWG01000001.1"/>
</dbReference>
<evidence type="ECO:0000313" key="15">
    <source>
        <dbReference type="EMBL" id="MXU64295.1"/>
    </source>
</evidence>
<dbReference type="Pfam" id="PF25601">
    <property type="entry name" value="AAA_lid_14"/>
    <property type="match status" value="1"/>
</dbReference>
<evidence type="ECO:0000256" key="12">
    <source>
        <dbReference type="PROSITE-ProRule" id="PRU00169"/>
    </source>
</evidence>
<dbReference type="CDD" id="cd00009">
    <property type="entry name" value="AAA"/>
    <property type="match status" value="1"/>
</dbReference>
<keyword evidence="8" id="KW-0805">Transcription regulation</keyword>
<comment type="caution">
    <text evidence="15">The sequence shown here is derived from an EMBL/GenBank/DDBJ whole genome shotgun (WGS) entry which is preliminary data.</text>
</comment>
<dbReference type="FunFam" id="3.40.50.2300:FF:000018">
    <property type="entry name" value="DNA-binding transcriptional regulator NtrC"/>
    <property type="match status" value="1"/>
</dbReference>
<dbReference type="Gene3D" id="1.10.10.60">
    <property type="entry name" value="Homeodomain-like"/>
    <property type="match status" value="1"/>
</dbReference>
<feature type="domain" description="Response regulatory" evidence="14">
    <location>
        <begin position="6"/>
        <end position="121"/>
    </location>
</feature>
<dbReference type="PROSITE" id="PS00688">
    <property type="entry name" value="SIGMA54_INTERACT_3"/>
    <property type="match status" value="1"/>
</dbReference>
<feature type="domain" description="Sigma-54 factor interaction" evidence="13">
    <location>
        <begin position="147"/>
        <end position="371"/>
    </location>
</feature>
<evidence type="ECO:0000256" key="4">
    <source>
        <dbReference type="ARBA" id="ARBA00022553"/>
    </source>
</evidence>
<dbReference type="PROSITE" id="PS00675">
    <property type="entry name" value="SIGMA54_INTERACT_1"/>
    <property type="match status" value="1"/>
</dbReference>
<dbReference type="Gene3D" id="3.40.50.2300">
    <property type="match status" value="1"/>
</dbReference>
<dbReference type="InterPro" id="IPR058031">
    <property type="entry name" value="AAA_lid_NorR"/>
</dbReference>
<dbReference type="Gene3D" id="1.10.8.60">
    <property type="match status" value="1"/>
</dbReference>
<dbReference type="EMBL" id="WUWG01000001">
    <property type="protein sequence ID" value="MXU64295.1"/>
    <property type="molecule type" value="Genomic_DNA"/>
</dbReference>
<evidence type="ECO:0000256" key="10">
    <source>
        <dbReference type="ARBA" id="ARBA00023159"/>
    </source>
</evidence>
<dbReference type="SUPFAM" id="SSF52540">
    <property type="entry name" value="P-loop containing nucleoside triphosphate hydrolases"/>
    <property type="match status" value="1"/>
</dbReference>
<dbReference type="GO" id="GO:0043565">
    <property type="term" value="F:sequence-specific DNA binding"/>
    <property type="evidence" value="ECO:0007669"/>
    <property type="project" value="InterPro"/>
</dbReference>
<evidence type="ECO:0000256" key="1">
    <source>
        <dbReference type="ARBA" id="ARBA00002167"/>
    </source>
</evidence>
<comment type="subunit">
    <text evidence="2">Interacts with sigma-54.</text>
</comment>
<dbReference type="SUPFAM" id="SSF46689">
    <property type="entry name" value="Homeodomain-like"/>
    <property type="match status" value="1"/>
</dbReference>
<keyword evidence="6" id="KW-0067">ATP-binding</keyword>
<dbReference type="InterPro" id="IPR025662">
    <property type="entry name" value="Sigma_54_int_dom_ATP-bd_1"/>
</dbReference>
<dbReference type="SUPFAM" id="SSF52172">
    <property type="entry name" value="CheY-like"/>
    <property type="match status" value="1"/>
</dbReference>
<proteinExistence type="predicted"/>
<keyword evidence="9" id="KW-0238">DNA-binding</keyword>
<evidence type="ECO:0000256" key="5">
    <source>
        <dbReference type="ARBA" id="ARBA00022741"/>
    </source>
</evidence>
<organism evidence="15 16">
    <name type="scientific">Oceanomicrobium pacificus</name>
    <dbReference type="NCBI Taxonomy" id="2692916"/>
    <lineage>
        <taxon>Bacteria</taxon>
        <taxon>Pseudomonadati</taxon>
        <taxon>Pseudomonadota</taxon>
        <taxon>Alphaproteobacteria</taxon>
        <taxon>Rhodobacterales</taxon>
        <taxon>Paracoccaceae</taxon>
        <taxon>Oceanomicrobium</taxon>
    </lineage>
</organism>
<dbReference type="FunFam" id="3.40.50.300:FF:000006">
    <property type="entry name" value="DNA-binding transcriptional regulator NtrC"/>
    <property type="match status" value="1"/>
</dbReference>
<keyword evidence="5" id="KW-0547">Nucleotide-binding</keyword>
<dbReference type="PANTHER" id="PTHR32071">
    <property type="entry name" value="TRANSCRIPTIONAL REGULATORY PROTEIN"/>
    <property type="match status" value="1"/>
</dbReference>
<dbReference type="InterPro" id="IPR011006">
    <property type="entry name" value="CheY-like_superfamily"/>
</dbReference>
<protein>
    <recommendedName>
        <fullName evidence="3">Nif-specific regulatory protein</fullName>
    </recommendedName>
</protein>
<evidence type="ECO:0000313" key="16">
    <source>
        <dbReference type="Proteomes" id="UP000436016"/>
    </source>
</evidence>
<dbReference type="AlphaFoldDB" id="A0A6B0TR71"/>
<dbReference type="Proteomes" id="UP000436016">
    <property type="component" value="Unassembled WGS sequence"/>
</dbReference>
<dbReference type="PANTHER" id="PTHR32071:SF57">
    <property type="entry name" value="C4-DICARBOXYLATE TRANSPORT TRANSCRIPTIONAL REGULATORY PROTEIN DCTD"/>
    <property type="match status" value="1"/>
</dbReference>
<evidence type="ECO:0000259" key="13">
    <source>
        <dbReference type="PROSITE" id="PS50045"/>
    </source>
</evidence>
<dbReference type="GO" id="GO:0000160">
    <property type="term" value="P:phosphorelay signal transduction system"/>
    <property type="evidence" value="ECO:0007669"/>
    <property type="project" value="UniProtKB-KW"/>
</dbReference>
<dbReference type="Gene3D" id="3.40.50.300">
    <property type="entry name" value="P-loop containing nucleotide triphosphate hydrolases"/>
    <property type="match status" value="1"/>
</dbReference>
<keyword evidence="16" id="KW-1185">Reference proteome</keyword>
<evidence type="ECO:0000256" key="3">
    <source>
        <dbReference type="ARBA" id="ARBA00015308"/>
    </source>
</evidence>
<dbReference type="InterPro" id="IPR025944">
    <property type="entry name" value="Sigma_54_int_dom_CS"/>
</dbReference>
<dbReference type="InterPro" id="IPR002078">
    <property type="entry name" value="Sigma_54_int"/>
</dbReference>
<evidence type="ECO:0000256" key="6">
    <source>
        <dbReference type="ARBA" id="ARBA00022840"/>
    </source>
</evidence>
<dbReference type="InterPro" id="IPR002197">
    <property type="entry name" value="HTH_Fis"/>
</dbReference>
<dbReference type="InterPro" id="IPR003593">
    <property type="entry name" value="AAA+_ATPase"/>
</dbReference>
<dbReference type="InterPro" id="IPR025943">
    <property type="entry name" value="Sigma_54_int_dom_ATP-bd_2"/>
</dbReference>
<reference evidence="15 16" key="1">
    <citation type="submission" date="2019-12" db="EMBL/GenBank/DDBJ databases">
        <title>Strain KN286 was isolated from seawater, which was collected from Caroline Seamount in the tropical western Pacific.</title>
        <authorList>
            <person name="Wang Q."/>
        </authorList>
    </citation>
    <scope>NUCLEOTIDE SEQUENCE [LARGE SCALE GENOMIC DNA]</scope>
    <source>
        <strain evidence="15 16">KN286</strain>
    </source>
</reference>
<dbReference type="GO" id="GO:0005524">
    <property type="term" value="F:ATP binding"/>
    <property type="evidence" value="ECO:0007669"/>
    <property type="project" value="UniProtKB-KW"/>
</dbReference>
<evidence type="ECO:0000256" key="2">
    <source>
        <dbReference type="ARBA" id="ARBA00011135"/>
    </source>
</evidence>
<keyword evidence="10" id="KW-0010">Activator</keyword>
<evidence type="ECO:0000259" key="14">
    <source>
        <dbReference type="PROSITE" id="PS50110"/>
    </source>
</evidence>
<keyword evidence="11" id="KW-0804">Transcription</keyword>
<dbReference type="Pfam" id="PF02954">
    <property type="entry name" value="HTH_8"/>
    <property type="match status" value="1"/>
</dbReference>
<evidence type="ECO:0000256" key="7">
    <source>
        <dbReference type="ARBA" id="ARBA00023012"/>
    </source>
</evidence>
<dbReference type="Pfam" id="PF00072">
    <property type="entry name" value="Response_reg"/>
    <property type="match status" value="1"/>
</dbReference>
<feature type="modified residue" description="4-aspartylphosphate" evidence="12">
    <location>
        <position position="55"/>
    </location>
</feature>
<evidence type="ECO:0000256" key="9">
    <source>
        <dbReference type="ARBA" id="ARBA00023125"/>
    </source>
</evidence>
<gene>
    <name evidence="15" type="ORF">GSH16_02460</name>
</gene>
<keyword evidence="4 12" id="KW-0597">Phosphoprotein</keyword>
<evidence type="ECO:0000256" key="11">
    <source>
        <dbReference type="ARBA" id="ARBA00023163"/>
    </source>
</evidence>
<dbReference type="InterPro" id="IPR027417">
    <property type="entry name" value="P-loop_NTPase"/>
</dbReference>